<dbReference type="EMBL" id="BSYO01000101">
    <property type="protein sequence ID" value="GMH32130.1"/>
    <property type="molecule type" value="Genomic_DNA"/>
</dbReference>
<evidence type="ECO:0000313" key="1">
    <source>
        <dbReference type="EMBL" id="GMH32130.1"/>
    </source>
</evidence>
<keyword evidence="2" id="KW-1185">Reference proteome</keyword>
<dbReference type="Proteomes" id="UP001279734">
    <property type="component" value="Unassembled WGS sequence"/>
</dbReference>
<reference evidence="1" key="1">
    <citation type="submission" date="2023-05" db="EMBL/GenBank/DDBJ databases">
        <title>Nepenthes gracilis genome sequencing.</title>
        <authorList>
            <person name="Fukushima K."/>
        </authorList>
    </citation>
    <scope>NUCLEOTIDE SEQUENCE</scope>
    <source>
        <strain evidence="1">SING2019-196</strain>
    </source>
</reference>
<evidence type="ECO:0000313" key="2">
    <source>
        <dbReference type="Proteomes" id="UP001279734"/>
    </source>
</evidence>
<dbReference type="AlphaFoldDB" id="A0AAD3Y8R6"/>
<protein>
    <submittedName>
        <fullName evidence="1">Uncharacterized protein</fullName>
    </submittedName>
</protein>
<proteinExistence type="predicted"/>
<sequence length="97" mass="10861">MLKHAKLTKDVTIGFLGADGVLHALQLFVYRLAYCFSRSPSPLMRDQMQDDGADGRGVLDDVVARLNQYFLLAANAGLRFRLSWIGSARLRFGYEHG</sequence>
<name>A0AAD3Y8R6_NEPGR</name>
<comment type="caution">
    <text evidence="1">The sequence shown here is derived from an EMBL/GenBank/DDBJ whole genome shotgun (WGS) entry which is preliminary data.</text>
</comment>
<gene>
    <name evidence="1" type="ORF">Nepgr_033974</name>
</gene>
<accession>A0AAD3Y8R6</accession>
<organism evidence="1 2">
    <name type="scientific">Nepenthes gracilis</name>
    <name type="common">Slender pitcher plant</name>
    <dbReference type="NCBI Taxonomy" id="150966"/>
    <lineage>
        <taxon>Eukaryota</taxon>
        <taxon>Viridiplantae</taxon>
        <taxon>Streptophyta</taxon>
        <taxon>Embryophyta</taxon>
        <taxon>Tracheophyta</taxon>
        <taxon>Spermatophyta</taxon>
        <taxon>Magnoliopsida</taxon>
        <taxon>eudicotyledons</taxon>
        <taxon>Gunneridae</taxon>
        <taxon>Pentapetalae</taxon>
        <taxon>Caryophyllales</taxon>
        <taxon>Nepenthaceae</taxon>
        <taxon>Nepenthes</taxon>
    </lineage>
</organism>